<sequence length="455" mass="49112">MGLSLPRLDLRAQWPADQCAGRFGLATSSKISLREELTSPVFGSFSIFKDEDIEQDDLRSARTPWAVLPPPSIEPITDSFRCEVLVVGAGITGALVAERLSRQGRQVVIIDREVPSLGSTVASTAMLLWEIDRPLFQLTELYGFEKAVRCYHASHQAARGLRALVAQYGVACHMRPRLSLYLAADDSPNLIQDEYSVRSRADLPSLLLGHAELLQRFAIARAGAILSRDAADADPVLLTRGLLDLSLKRGARLLKANAVAYDGTASSVTVGLEDGFSIEARHVVLATGYVMPDIVRPTAQQPASSWAIATAPQADNLWPGQALIWEATQNYHYARTTFDGRIIFGGEDDHGLIQPDARDAATPTKVRVLKERLTALWPRTSSHVAFAWSGAFDTTRDGLPLIGAVPGSKNIFAAFGYGGNGITFSLLAAELIGSLLSGGSSPLLDDFAFDRDVSG</sequence>
<keyword evidence="1" id="KW-0560">Oxidoreductase</keyword>
<accession>A0ABV2S130</accession>
<dbReference type="Proteomes" id="UP001549291">
    <property type="component" value="Unassembled WGS sequence"/>
</dbReference>
<dbReference type="PRINTS" id="PR00420">
    <property type="entry name" value="RNGMNOXGNASE"/>
</dbReference>
<dbReference type="PANTHER" id="PTHR13847:SF201">
    <property type="entry name" value="PUTATIBE OXIDOREDUCTASE"/>
    <property type="match status" value="1"/>
</dbReference>
<dbReference type="SUPFAM" id="SSF51905">
    <property type="entry name" value="FAD/NAD(P)-binding domain"/>
    <property type="match status" value="1"/>
</dbReference>
<keyword evidence="4" id="KW-1185">Reference proteome</keyword>
<dbReference type="InterPro" id="IPR006076">
    <property type="entry name" value="FAD-dep_OxRdtase"/>
</dbReference>
<evidence type="ECO:0000259" key="2">
    <source>
        <dbReference type="Pfam" id="PF01266"/>
    </source>
</evidence>
<proteinExistence type="predicted"/>
<dbReference type="PANTHER" id="PTHR13847">
    <property type="entry name" value="SARCOSINE DEHYDROGENASE-RELATED"/>
    <property type="match status" value="1"/>
</dbReference>
<protein>
    <submittedName>
        <fullName evidence="3">Glycine/D-amino acid oxidase-like deaminating enzyme</fullName>
    </submittedName>
</protein>
<evidence type="ECO:0000313" key="3">
    <source>
        <dbReference type="EMBL" id="MET4722857.1"/>
    </source>
</evidence>
<dbReference type="Gene3D" id="3.50.50.60">
    <property type="entry name" value="FAD/NAD(P)-binding domain"/>
    <property type="match status" value="1"/>
</dbReference>
<organism evidence="3 4">
    <name type="scientific">Bradyrhizobium japonicum</name>
    <dbReference type="NCBI Taxonomy" id="375"/>
    <lineage>
        <taxon>Bacteria</taxon>
        <taxon>Pseudomonadati</taxon>
        <taxon>Pseudomonadota</taxon>
        <taxon>Alphaproteobacteria</taxon>
        <taxon>Hyphomicrobiales</taxon>
        <taxon>Nitrobacteraceae</taxon>
        <taxon>Bradyrhizobium</taxon>
    </lineage>
</organism>
<gene>
    <name evidence="3" type="ORF">ABIF63_006963</name>
</gene>
<evidence type="ECO:0000313" key="4">
    <source>
        <dbReference type="Proteomes" id="UP001549291"/>
    </source>
</evidence>
<dbReference type="Pfam" id="PF01266">
    <property type="entry name" value="DAO"/>
    <property type="match status" value="1"/>
</dbReference>
<dbReference type="InterPro" id="IPR036188">
    <property type="entry name" value="FAD/NAD-bd_sf"/>
</dbReference>
<dbReference type="EMBL" id="JBEPTQ010000002">
    <property type="protein sequence ID" value="MET4722857.1"/>
    <property type="molecule type" value="Genomic_DNA"/>
</dbReference>
<dbReference type="Gene3D" id="3.30.9.10">
    <property type="entry name" value="D-Amino Acid Oxidase, subunit A, domain 2"/>
    <property type="match status" value="1"/>
</dbReference>
<feature type="domain" description="FAD dependent oxidoreductase" evidence="2">
    <location>
        <begin position="84"/>
        <end position="433"/>
    </location>
</feature>
<reference evidence="3 4" key="1">
    <citation type="submission" date="2024-06" db="EMBL/GenBank/DDBJ databases">
        <title>Genomic Encyclopedia of Type Strains, Phase V (KMG-V): Genome sequencing to study the core and pangenomes of soil and plant-associated prokaryotes.</title>
        <authorList>
            <person name="Whitman W."/>
        </authorList>
    </citation>
    <scope>NUCLEOTIDE SEQUENCE [LARGE SCALE GENOMIC DNA]</scope>
    <source>
        <strain evidence="3 4">USDA 160</strain>
    </source>
</reference>
<evidence type="ECO:0000256" key="1">
    <source>
        <dbReference type="ARBA" id="ARBA00023002"/>
    </source>
</evidence>
<name>A0ABV2S130_BRAJP</name>
<comment type="caution">
    <text evidence="3">The sequence shown here is derived from an EMBL/GenBank/DDBJ whole genome shotgun (WGS) entry which is preliminary data.</text>
</comment>